<dbReference type="Gene3D" id="3.30.310.110">
    <property type="entry name" value="XisI-like"/>
    <property type="match status" value="1"/>
</dbReference>
<gene>
    <name evidence="1" type="ORF">PN492_00440</name>
</gene>
<reference evidence="1 2" key="1">
    <citation type="submission" date="2023-01" db="EMBL/GenBank/DDBJ databases">
        <title>Genomes from the Australian National Cyanobacteria Reference Collection.</title>
        <authorList>
            <person name="Willis A."/>
            <person name="Lee E.M.F."/>
        </authorList>
    </citation>
    <scope>NUCLEOTIDE SEQUENCE [LARGE SCALE GENOMIC DNA]</scope>
    <source>
        <strain evidence="1 2">CS-537/01</strain>
    </source>
</reference>
<name>A0ABT4ZZE7_9CYAN</name>
<dbReference type="Proteomes" id="UP001212123">
    <property type="component" value="Unassembled WGS sequence"/>
</dbReference>
<sequence length="113" mass="13471">MDKVNNYQNIIKQILTEYERISAQVPDPDIDEVLMFDDQRSQYLWFNIGWKNHKRVRAISVYVRIKNEKIYIEEDWTEEGIATELLREGVPKEDIVLAFHDPETRKLTEFAVA</sequence>
<organism evidence="1 2">
    <name type="scientific">Dolichospermum circinale CS-537/01</name>
    <dbReference type="NCBI Taxonomy" id="3021739"/>
    <lineage>
        <taxon>Bacteria</taxon>
        <taxon>Bacillati</taxon>
        <taxon>Cyanobacteriota</taxon>
        <taxon>Cyanophyceae</taxon>
        <taxon>Nostocales</taxon>
        <taxon>Aphanizomenonaceae</taxon>
        <taxon>Dolichospermum</taxon>
        <taxon>Dolichospermum circinale</taxon>
    </lineage>
</organism>
<keyword evidence="2" id="KW-1185">Reference proteome</keyword>
<accession>A0ABT4ZZE7</accession>
<dbReference type="EMBL" id="JAQMTU010000005">
    <property type="protein sequence ID" value="MDB9485041.1"/>
    <property type="molecule type" value="Genomic_DNA"/>
</dbReference>
<dbReference type="RefSeq" id="WP_271804563.1">
    <property type="nucleotide sequence ID" value="NZ_JAQMTU010000005.1"/>
</dbReference>
<dbReference type="Pfam" id="PF08869">
    <property type="entry name" value="XisI"/>
    <property type="match status" value="1"/>
</dbReference>
<dbReference type="SUPFAM" id="SSF143847">
    <property type="entry name" value="XisI-like"/>
    <property type="match status" value="1"/>
</dbReference>
<evidence type="ECO:0000313" key="1">
    <source>
        <dbReference type="EMBL" id="MDB9485041.1"/>
    </source>
</evidence>
<dbReference type="CDD" id="cd16382">
    <property type="entry name" value="XisI-like"/>
    <property type="match status" value="1"/>
</dbReference>
<proteinExistence type="predicted"/>
<protein>
    <submittedName>
        <fullName evidence="1">XisI protein</fullName>
    </submittedName>
</protein>
<evidence type="ECO:0000313" key="2">
    <source>
        <dbReference type="Proteomes" id="UP001212123"/>
    </source>
</evidence>
<dbReference type="InterPro" id="IPR035943">
    <property type="entry name" value="XisI-like_sf"/>
</dbReference>
<dbReference type="InterPro" id="IPR014968">
    <property type="entry name" value="XisI"/>
</dbReference>
<comment type="caution">
    <text evidence="1">The sequence shown here is derived from an EMBL/GenBank/DDBJ whole genome shotgun (WGS) entry which is preliminary data.</text>
</comment>